<evidence type="ECO:0000313" key="1">
    <source>
        <dbReference type="EMBL" id="KAJ0087482.1"/>
    </source>
</evidence>
<sequence>MASSFDRWEKDPFFSAAEEVQESADRMESMYRTWSHANKDASSVWDSEELLRDLRTSLGTTKWQLEEFARAVKSTYVKSSIDDARDRHRQFIIAMEDQIVKIEMSLEDSARSEGKASLPWVRLDEGECNELALFLSGPSMSDDKALVNNQVKENEVPLVTVKESVLDYSKNSGQSVEWGSLEGRKENPHGHRRTASACADIGAWKIAITDDGCQQNSSKGQPPLPPRKIPSVSGFLNSTESVAKLKLSKNGIRKWKAVDRFQEADTALLKASQLTRGINACYEKSKSCLDSCDDCYDKQLYGWYGAIQRQLQRSQYQMQYCRPVQVAFWIVLLLCLIVAADIYKPLIADAELGAPWSCWVAPGSQQPSLGSPIGILCLKRKCRIFIQHILYPMAVCGWRVSEEYGHILTS</sequence>
<gene>
    <name evidence="1" type="ORF">Patl1_08851</name>
</gene>
<organism evidence="1 2">
    <name type="scientific">Pistacia atlantica</name>
    <dbReference type="NCBI Taxonomy" id="434234"/>
    <lineage>
        <taxon>Eukaryota</taxon>
        <taxon>Viridiplantae</taxon>
        <taxon>Streptophyta</taxon>
        <taxon>Embryophyta</taxon>
        <taxon>Tracheophyta</taxon>
        <taxon>Spermatophyta</taxon>
        <taxon>Magnoliopsida</taxon>
        <taxon>eudicotyledons</taxon>
        <taxon>Gunneridae</taxon>
        <taxon>Pentapetalae</taxon>
        <taxon>rosids</taxon>
        <taxon>malvids</taxon>
        <taxon>Sapindales</taxon>
        <taxon>Anacardiaceae</taxon>
        <taxon>Pistacia</taxon>
    </lineage>
</organism>
<evidence type="ECO:0000313" key="2">
    <source>
        <dbReference type="Proteomes" id="UP001164250"/>
    </source>
</evidence>
<name>A0ACC1ALB9_9ROSI</name>
<comment type="caution">
    <text evidence="1">The sequence shown here is derived from an EMBL/GenBank/DDBJ whole genome shotgun (WGS) entry which is preliminary data.</text>
</comment>
<dbReference type="Proteomes" id="UP001164250">
    <property type="component" value="Chromosome 10"/>
</dbReference>
<dbReference type="EMBL" id="CM047906">
    <property type="protein sequence ID" value="KAJ0087482.1"/>
    <property type="molecule type" value="Genomic_DNA"/>
</dbReference>
<proteinExistence type="predicted"/>
<keyword evidence="2" id="KW-1185">Reference proteome</keyword>
<protein>
    <submittedName>
        <fullName evidence="1">Uncharacterized protein</fullName>
    </submittedName>
</protein>
<reference evidence="2" key="1">
    <citation type="journal article" date="2023" name="G3 (Bethesda)">
        <title>Genome assembly and association tests identify interacting loci associated with vigor, precocity, and sex in interspecific pistachio rootstocks.</title>
        <authorList>
            <person name="Palmer W."/>
            <person name="Jacygrad E."/>
            <person name="Sagayaradj S."/>
            <person name="Cavanaugh K."/>
            <person name="Han R."/>
            <person name="Bertier L."/>
            <person name="Beede B."/>
            <person name="Kafkas S."/>
            <person name="Golino D."/>
            <person name="Preece J."/>
            <person name="Michelmore R."/>
        </authorList>
    </citation>
    <scope>NUCLEOTIDE SEQUENCE [LARGE SCALE GENOMIC DNA]</scope>
</reference>
<accession>A0ACC1ALB9</accession>